<dbReference type="AlphaFoldDB" id="A9L235"/>
<dbReference type="EMBL" id="CP000891">
    <property type="protein sequence ID" value="ABX49453.1"/>
    <property type="molecule type" value="Genomic_DNA"/>
</dbReference>
<evidence type="ECO:0000313" key="2">
    <source>
        <dbReference type="Proteomes" id="UP000000770"/>
    </source>
</evidence>
<accession>A9L235</accession>
<name>A9L235_SHEB9</name>
<proteinExistence type="predicted"/>
<reference evidence="1 2" key="1">
    <citation type="submission" date="2007-11" db="EMBL/GenBank/DDBJ databases">
        <title>Complete sequence of chromosome of Shewanella baltica OS195.</title>
        <authorList>
            <consortium name="US DOE Joint Genome Institute"/>
            <person name="Copeland A."/>
            <person name="Lucas S."/>
            <person name="Lapidus A."/>
            <person name="Barry K."/>
            <person name="Glavina del Rio T."/>
            <person name="Dalin E."/>
            <person name="Tice H."/>
            <person name="Pitluck S."/>
            <person name="Chain P."/>
            <person name="Malfatti S."/>
            <person name="Shin M."/>
            <person name="Vergez L."/>
            <person name="Schmutz J."/>
            <person name="Larimer F."/>
            <person name="Land M."/>
            <person name="Hauser L."/>
            <person name="Kyrpides N."/>
            <person name="Kim E."/>
            <person name="Brettar I."/>
            <person name="Rodrigues J."/>
            <person name="Konstantinidis K."/>
            <person name="Klappenbach J."/>
            <person name="Hofle M."/>
            <person name="Tiedje J."/>
            <person name="Richardson P."/>
        </authorList>
    </citation>
    <scope>NUCLEOTIDE SEQUENCE [LARGE SCALE GENOMIC DNA]</scope>
    <source>
        <strain evidence="1 2">OS195</strain>
    </source>
</reference>
<protein>
    <submittedName>
        <fullName evidence="1">Uncharacterized protein</fullName>
    </submittedName>
</protein>
<organism evidence="1 2">
    <name type="scientific">Shewanella baltica (strain OS195)</name>
    <dbReference type="NCBI Taxonomy" id="399599"/>
    <lineage>
        <taxon>Bacteria</taxon>
        <taxon>Pseudomonadati</taxon>
        <taxon>Pseudomonadota</taxon>
        <taxon>Gammaproteobacteria</taxon>
        <taxon>Alteromonadales</taxon>
        <taxon>Shewanellaceae</taxon>
        <taxon>Shewanella</taxon>
    </lineage>
</organism>
<gene>
    <name evidence="1" type="ordered locus">Sbal195_2285</name>
</gene>
<evidence type="ECO:0000313" key="1">
    <source>
        <dbReference type="EMBL" id="ABX49453.1"/>
    </source>
</evidence>
<dbReference type="HOGENOM" id="CLU_2425268_0_0_6"/>
<sequence length="105" mass="11714">MATVTVTIRIEELIMKNTKINILLSKCDATAPLSDDLAARVDSPSVGYEIITYCEETPLSSDDEYRAALKKIEGLFDAIPNTAEGSELEKWISLVESYENEHFPM</sequence>
<dbReference type="Proteomes" id="UP000000770">
    <property type="component" value="Chromosome"/>
</dbReference>
<dbReference type="KEGG" id="sbn:Sbal195_2285"/>